<evidence type="ECO:0000256" key="8">
    <source>
        <dbReference type="ARBA" id="ARBA00022833"/>
    </source>
</evidence>
<dbReference type="GO" id="GO:0005737">
    <property type="term" value="C:cytoplasm"/>
    <property type="evidence" value="ECO:0007669"/>
    <property type="project" value="TreeGrafter"/>
</dbReference>
<dbReference type="HOGENOM" id="CLU_013501_3_0_11"/>
<evidence type="ECO:0000256" key="3">
    <source>
        <dbReference type="ARBA" id="ARBA00022679"/>
    </source>
</evidence>
<dbReference type="Gene3D" id="3.90.980.10">
    <property type="entry name" value="DNA primase, catalytic core, N-terminal domain"/>
    <property type="match status" value="1"/>
</dbReference>
<comment type="catalytic activity">
    <reaction evidence="12">
        <text>ssDNA + n NTP = ssDNA/pppN(pN)n-1 hybrid + (n-1) diphosphate.</text>
        <dbReference type="EC" id="2.7.7.101"/>
    </reaction>
</comment>
<dbReference type="Pfam" id="PF08275">
    <property type="entry name" value="DNAG_N"/>
    <property type="match status" value="1"/>
</dbReference>
<dbReference type="InterPro" id="IPR013264">
    <property type="entry name" value="DNAG_N"/>
</dbReference>
<dbReference type="InterPro" id="IPR002694">
    <property type="entry name" value="Znf_CHC2"/>
</dbReference>
<proteinExistence type="inferred from homology"/>
<evidence type="ECO:0000313" key="16">
    <source>
        <dbReference type="EMBL" id="AAO44385.1"/>
    </source>
</evidence>
<keyword evidence="1 12" id="KW-0240">DNA-directed RNA polymerase</keyword>
<dbReference type="PROSITE" id="PS50880">
    <property type="entry name" value="TOPRIM"/>
    <property type="match status" value="1"/>
</dbReference>
<keyword evidence="17" id="KW-1185">Reference proteome</keyword>
<dbReference type="InterPro" id="IPR034151">
    <property type="entry name" value="TOPRIM_DnaG_bac"/>
</dbReference>
<dbReference type="Proteomes" id="UP000002200">
    <property type="component" value="Chromosome"/>
</dbReference>
<comment type="subunit">
    <text evidence="12">Monomer. Interacts with DnaB.</text>
</comment>
<dbReference type="Gene3D" id="3.90.580.10">
    <property type="entry name" value="Zinc finger, CHC2-type domain"/>
    <property type="match status" value="1"/>
</dbReference>
<dbReference type="OrthoDB" id="9803773at2"/>
<dbReference type="AlphaFoldDB" id="Q83GI9"/>
<dbReference type="SUPFAM" id="SSF56731">
    <property type="entry name" value="DNA primase core"/>
    <property type="match status" value="1"/>
</dbReference>
<evidence type="ECO:0000256" key="9">
    <source>
        <dbReference type="ARBA" id="ARBA00022842"/>
    </source>
</evidence>
<accession>Q83GI9</accession>
<comment type="similarity">
    <text evidence="12 13">Belongs to the DnaG primase family.</text>
</comment>
<dbReference type="Pfam" id="PF13155">
    <property type="entry name" value="Toprim_2"/>
    <property type="match status" value="1"/>
</dbReference>
<dbReference type="InterPro" id="IPR006295">
    <property type="entry name" value="DNA_primase_DnaG"/>
</dbReference>
<evidence type="ECO:0000256" key="12">
    <source>
        <dbReference type="HAMAP-Rule" id="MF_00974"/>
    </source>
</evidence>
<keyword evidence="7 14" id="KW-0863">Zinc-finger</keyword>
<evidence type="ECO:0000256" key="10">
    <source>
        <dbReference type="ARBA" id="ARBA00023125"/>
    </source>
</evidence>
<dbReference type="GO" id="GO:0008270">
    <property type="term" value="F:zinc ion binding"/>
    <property type="evidence" value="ECO:0007669"/>
    <property type="project" value="UniProtKB-KW"/>
</dbReference>
<dbReference type="GeneID" id="67388263"/>
<keyword evidence="3 12" id="KW-0808">Transferase</keyword>
<dbReference type="GO" id="GO:0003899">
    <property type="term" value="F:DNA-directed RNA polymerase activity"/>
    <property type="evidence" value="ECO:0007669"/>
    <property type="project" value="UniProtKB-UniRule"/>
</dbReference>
<feature type="zinc finger region" description="CHC2-type" evidence="14">
    <location>
        <begin position="40"/>
        <end position="63"/>
    </location>
</feature>
<evidence type="ECO:0000256" key="11">
    <source>
        <dbReference type="ARBA" id="ARBA00023163"/>
    </source>
</evidence>
<evidence type="ECO:0000256" key="4">
    <source>
        <dbReference type="ARBA" id="ARBA00022695"/>
    </source>
</evidence>
<keyword evidence="9" id="KW-0460">Magnesium</keyword>
<dbReference type="InterPro" id="IPR030846">
    <property type="entry name" value="DnaG_bac"/>
</dbReference>
<dbReference type="PIRSF" id="PIRSF002811">
    <property type="entry name" value="DnaG"/>
    <property type="match status" value="1"/>
</dbReference>
<dbReference type="EC" id="2.7.7.101" evidence="12"/>
<dbReference type="Gene3D" id="3.40.1360.10">
    <property type="match status" value="1"/>
</dbReference>
<dbReference type="KEGG" id="twh:TWT_288"/>
<dbReference type="EMBL" id="AE014184">
    <property type="protein sequence ID" value="AAO44385.1"/>
    <property type="molecule type" value="Genomic_DNA"/>
</dbReference>
<evidence type="ECO:0000256" key="13">
    <source>
        <dbReference type="PIRNR" id="PIRNR002811"/>
    </source>
</evidence>
<dbReference type="GO" id="GO:1990077">
    <property type="term" value="C:primosome complex"/>
    <property type="evidence" value="ECO:0007669"/>
    <property type="project" value="UniProtKB-KW"/>
</dbReference>
<dbReference type="GO" id="GO:0000428">
    <property type="term" value="C:DNA-directed RNA polymerase complex"/>
    <property type="evidence" value="ECO:0007669"/>
    <property type="project" value="UniProtKB-KW"/>
</dbReference>
<dbReference type="CDD" id="cd03364">
    <property type="entry name" value="TOPRIM_DnaG_primases"/>
    <property type="match status" value="1"/>
</dbReference>
<dbReference type="PANTHER" id="PTHR30313:SF2">
    <property type="entry name" value="DNA PRIMASE"/>
    <property type="match status" value="1"/>
</dbReference>
<evidence type="ECO:0000256" key="5">
    <source>
        <dbReference type="ARBA" id="ARBA00022705"/>
    </source>
</evidence>
<evidence type="ECO:0000256" key="1">
    <source>
        <dbReference type="ARBA" id="ARBA00022478"/>
    </source>
</evidence>
<dbReference type="InterPro" id="IPR036977">
    <property type="entry name" value="DNA_primase_Znf_CHC2"/>
</dbReference>
<name>Q83GI9_TROWT</name>
<sequence length="603" mass="67693">MSKIKQEVIHEIKERANIREIIGEYTNLKRQSAGAYAGLCPFHSERTPSFHVRETGLYHCFGCGKGGDVISFVQEIEGLNFVDAVEQLARTLGITIVYYEGDSTPDSRSNLLAACKSAAEFYSEQLLSSTPAVTFLKSRGFDRDLCERYQIGFSPTNSGDLYKHLRDKGFTLQQAVAAGLLNPSGMDRFRARIVWPVKDVTGNIVGFGARKLAEDAQGPKYINSPESSLYKKNSLLYGFDVAKKAISKKDRVVIVEGYTDVMSCHQSGIDEAVATCGTSWGIGHMRLIKRMLSDSGVLIFAFDGDQAGQHAIMRAFKDSPEIAARSYAAIFPKGLDPCELRIKNGAQAVIDLVERAIPLYEFVINHQLSKCPLGTFPERRAALAKILPFLKEISDRILRDHYTGLVCSRLGIDREQVDLLLPKLEHISSRFHPSKIPWQEDWKKKEFAAPTNPPDARFALEQQVIKSLLQYQHLLERDTAIAMCDYSFHNPTLSFIAQMIGMVIREQNRSISPAEFSKLIHSTVPSEYHATLQALEVLPVPVSPDKLDSYLEGLVRSFENQHLLEEKALLLRQLSSEKSLEKSLELRQRIVELEKQRNSLLPD</sequence>
<dbReference type="eggNOG" id="COG0358">
    <property type="taxonomic scope" value="Bacteria"/>
</dbReference>
<dbReference type="InterPro" id="IPR050219">
    <property type="entry name" value="DnaG_primase"/>
</dbReference>
<reference evidence="16 17" key="1">
    <citation type="journal article" date="2003" name="Genome Res.">
        <title>Tropheryma whipplei twist: a human pathogenic Actinobacteria with a reduced genome.</title>
        <authorList>
            <person name="Raoult D."/>
            <person name="Ogata H."/>
            <person name="Audic S."/>
            <person name="Robert C."/>
            <person name="Suhre K."/>
            <person name="Drancourt M."/>
            <person name="Claverie J.-M."/>
        </authorList>
    </citation>
    <scope>NUCLEOTIDE SEQUENCE [LARGE SCALE GENOMIC DNA]</scope>
    <source>
        <strain evidence="16 17">Twist</strain>
    </source>
</reference>
<keyword evidence="8 13" id="KW-0862">Zinc</keyword>
<keyword evidence="10 12" id="KW-0238">DNA-binding</keyword>
<keyword evidence="11 12" id="KW-0804">Transcription</keyword>
<dbReference type="HAMAP" id="MF_00974">
    <property type="entry name" value="DNA_primase_DnaG"/>
    <property type="match status" value="1"/>
</dbReference>
<dbReference type="GO" id="GO:0003677">
    <property type="term" value="F:DNA binding"/>
    <property type="evidence" value="ECO:0007669"/>
    <property type="project" value="UniProtKB-KW"/>
</dbReference>
<evidence type="ECO:0000256" key="2">
    <source>
        <dbReference type="ARBA" id="ARBA00022515"/>
    </source>
</evidence>
<evidence type="ECO:0000256" key="14">
    <source>
        <dbReference type="PIRSR" id="PIRSR002811-1"/>
    </source>
</evidence>
<dbReference type="NCBIfam" id="TIGR01391">
    <property type="entry name" value="dnaG"/>
    <property type="match status" value="1"/>
</dbReference>
<dbReference type="SUPFAM" id="SSF57783">
    <property type="entry name" value="Zinc beta-ribbon"/>
    <property type="match status" value="1"/>
</dbReference>
<keyword evidence="4 12" id="KW-0548">Nucleotidyltransferase</keyword>
<evidence type="ECO:0000256" key="6">
    <source>
        <dbReference type="ARBA" id="ARBA00022723"/>
    </source>
</evidence>
<comment type="function">
    <text evidence="12 13">RNA polymerase that catalyzes the synthesis of short RNA molecules used as primers for DNA polymerase during DNA replication.</text>
</comment>
<protein>
    <recommendedName>
        <fullName evidence="12 13">DNA primase</fullName>
        <ecNumber evidence="12">2.7.7.101</ecNumber>
    </recommendedName>
</protein>
<comment type="cofactor">
    <cofactor evidence="13 14">
        <name>Zn(2+)</name>
        <dbReference type="ChEBI" id="CHEBI:29105"/>
    </cofactor>
    <text evidence="13 14">Binds 1 zinc ion per monomer.</text>
</comment>
<feature type="domain" description="Toprim" evidence="15">
    <location>
        <begin position="250"/>
        <end position="332"/>
    </location>
</feature>
<dbReference type="FunFam" id="3.90.580.10:FF:000001">
    <property type="entry name" value="DNA primase"/>
    <property type="match status" value="1"/>
</dbReference>
<dbReference type="InterPro" id="IPR037068">
    <property type="entry name" value="DNA_primase_core_N_sf"/>
</dbReference>
<dbReference type="GO" id="GO:0006269">
    <property type="term" value="P:DNA replication, synthesis of primer"/>
    <property type="evidence" value="ECO:0007669"/>
    <property type="project" value="UniProtKB-UniRule"/>
</dbReference>
<dbReference type="STRING" id="203267.TWT_288"/>
<dbReference type="SMART" id="SM00400">
    <property type="entry name" value="ZnF_CHCC"/>
    <property type="match status" value="1"/>
</dbReference>
<gene>
    <name evidence="12 16" type="primary">dnaG</name>
    <name evidence="16" type="ordered locus">TWT_288</name>
</gene>
<dbReference type="Pfam" id="PF01807">
    <property type="entry name" value="Zn_ribbon_DnaG"/>
    <property type="match status" value="1"/>
</dbReference>
<dbReference type="InterPro" id="IPR006171">
    <property type="entry name" value="TOPRIM_dom"/>
</dbReference>
<dbReference type="PANTHER" id="PTHR30313">
    <property type="entry name" value="DNA PRIMASE"/>
    <property type="match status" value="1"/>
</dbReference>
<dbReference type="Pfam" id="PF10410">
    <property type="entry name" value="DnaB_bind"/>
    <property type="match status" value="1"/>
</dbReference>
<keyword evidence="5 12" id="KW-0235">DNA replication</keyword>
<keyword evidence="6 13" id="KW-0479">Metal-binding</keyword>
<comment type="caution">
    <text evidence="12">Lacks conserved residue(s) required for the propagation of feature annotation.</text>
</comment>
<dbReference type="RefSeq" id="WP_011096431.1">
    <property type="nucleotide sequence ID" value="NC_004572.3"/>
</dbReference>
<evidence type="ECO:0000259" key="15">
    <source>
        <dbReference type="PROSITE" id="PS50880"/>
    </source>
</evidence>
<organism evidence="16 17">
    <name type="scientific">Tropheryma whipplei (strain Twist)</name>
    <name type="common">Whipple's bacillus</name>
    <dbReference type="NCBI Taxonomy" id="203267"/>
    <lineage>
        <taxon>Bacteria</taxon>
        <taxon>Bacillati</taxon>
        <taxon>Actinomycetota</taxon>
        <taxon>Actinomycetes</taxon>
        <taxon>Micrococcales</taxon>
        <taxon>Tropherymataceae</taxon>
        <taxon>Tropheryma</taxon>
    </lineage>
</organism>
<evidence type="ECO:0000313" key="17">
    <source>
        <dbReference type="Proteomes" id="UP000002200"/>
    </source>
</evidence>
<dbReference type="SMART" id="SM00493">
    <property type="entry name" value="TOPRIM"/>
    <property type="match status" value="1"/>
</dbReference>
<dbReference type="InterPro" id="IPR019475">
    <property type="entry name" value="DNA_primase_DnaB-bd"/>
</dbReference>
<evidence type="ECO:0000256" key="7">
    <source>
        <dbReference type="ARBA" id="ARBA00022771"/>
    </source>
</evidence>
<dbReference type="eggNOG" id="COG1040">
    <property type="taxonomic scope" value="Bacteria"/>
</dbReference>
<keyword evidence="2 12" id="KW-0639">Primosome</keyword>